<reference evidence="1" key="1">
    <citation type="journal article" date="2012" name="Science">
        <title>Fermentation, hydrogen, and sulfur metabolism in multiple uncultivated bacterial phyla.</title>
        <authorList>
            <person name="Wrighton K.C."/>
            <person name="Thomas B.C."/>
            <person name="Sharon I."/>
            <person name="Miller C.S."/>
            <person name="Castelle C.J."/>
            <person name="VerBerkmoes N.C."/>
            <person name="Wilkins M.J."/>
            <person name="Hettich R.L."/>
            <person name="Lipton M.S."/>
            <person name="Williams K.H."/>
            <person name="Long P.E."/>
            <person name="Banfield J.F."/>
        </authorList>
    </citation>
    <scope>NUCLEOTIDE SEQUENCE [LARGE SCALE GENOMIC DNA]</scope>
</reference>
<evidence type="ECO:0000313" key="1">
    <source>
        <dbReference type="EMBL" id="EKD66757.1"/>
    </source>
</evidence>
<accession>K2AYE7</accession>
<dbReference type="AlphaFoldDB" id="K2AYE7"/>
<dbReference type="EMBL" id="AMFJ01021600">
    <property type="protein sequence ID" value="EKD66757.1"/>
    <property type="molecule type" value="Genomic_DNA"/>
</dbReference>
<organism evidence="1">
    <name type="scientific">uncultured bacterium</name>
    <name type="common">gcode 4</name>
    <dbReference type="NCBI Taxonomy" id="1234023"/>
    <lineage>
        <taxon>Bacteria</taxon>
        <taxon>environmental samples</taxon>
    </lineage>
</organism>
<name>K2AYE7_9BACT</name>
<proteinExistence type="predicted"/>
<sequence>MKYIPDYSKFETLKNYALWYYLRYYPSIWKLVKKLEQKTQNRENIKKLLIELKDDFREEYLLEIKIQELLDKWKSQRFITNKLIQKDFKKEDIEKILLNLTQKSENNFKSYTYIKQKIELYLDKKSIKNITYWLLQSWFDKEIISQIIDENKFWDAEDKIINEIEKLKQTQLPKEKIIQKMFLKWYNYWDFKDFL</sequence>
<evidence type="ECO:0008006" key="2">
    <source>
        <dbReference type="Google" id="ProtNLM"/>
    </source>
</evidence>
<comment type="caution">
    <text evidence="1">The sequence shown here is derived from an EMBL/GenBank/DDBJ whole genome shotgun (WGS) entry which is preliminary data.</text>
</comment>
<gene>
    <name evidence="1" type="ORF">ACD_49C00014G0011</name>
</gene>
<protein>
    <recommendedName>
        <fullName evidence="2">Regulatory protein RecX</fullName>
    </recommendedName>
</protein>